<keyword evidence="2" id="KW-1185">Reference proteome</keyword>
<protein>
    <submittedName>
        <fullName evidence="1">Uncharacterized protein</fullName>
    </submittedName>
</protein>
<comment type="caution">
    <text evidence="1">The sequence shown here is derived from an EMBL/GenBank/DDBJ whole genome shotgun (WGS) entry which is preliminary data.</text>
</comment>
<dbReference type="EMBL" id="JAXCGZ010013328">
    <property type="protein sequence ID" value="KAK7072836.1"/>
    <property type="molecule type" value="Genomic_DNA"/>
</dbReference>
<dbReference type="Proteomes" id="UP001381693">
    <property type="component" value="Unassembled WGS sequence"/>
</dbReference>
<proteinExistence type="predicted"/>
<organism evidence="1 2">
    <name type="scientific">Halocaridina rubra</name>
    <name type="common">Hawaiian red shrimp</name>
    <dbReference type="NCBI Taxonomy" id="373956"/>
    <lineage>
        <taxon>Eukaryota</taxon>
        <taxon>Metazoa</taxon>
        <taxon>Ecdysozoa</taxon>
        <taxon>Arthropoda</taxon>
        <taxon>Crustacea</taxon>
        <taxon>Multicrustacea</taxon>
        <taxon>Malacostraca</taxon>
        <taxon>Eumalacostraca</taxon>
        <taxon>Eucarida</taxon>
        <taxon>Decapoda</taxon>
        <taxon>Pleocyemata</taxon>
        <taxon>Caridea</taxon>
        <taxon>Atyoidea</taxon>
        <taxon>Atyidae</taxon>
        <taxon>Halocaridina</taxon>
    </lineage>
</organism>
<gene>
    <name evidence="1" type="ORF">SK128_009660</name>
</gene>
<evidence type="ECO:0000313" key="1">
    <source>
        <dbReference type="EMBL" id="KAK7072836.1"/>
    </source>
</evidence>
<sequence>MKVENQISKEAMIATYSKTIRDKALVHYETYISNPRGTPESKKSELLVVRRQYICSIRTTLVDAFAASGRRSSMRLQHQETLVNTFAASGRRSSIPLQHQCDARQYLYSIRAKLVNAFPTSYDARQYFSSIKTTLYSR</sequence>
<accession>A0AAN8WYI9</accession>
<evidence type="ECO:0000313" key="2">
    <source>
        <dbReference type="Proteomes" id="UP001381693"/>
    </source>
</evidence>
<reference evidence="1 2" key="1">
    <citation type="submission" date="2023-11" db="EMBL/GenBank/DDBJ databases">
        <title>Halocaridina rubra genome assembly.</title>
        <authorList>
            <person name="Smith C."/>
        </authorList>
    </citation>
    <scope>NUCLEOTIDE SEQUENCE [LARGE SCALE GENOMIC DNA]</scope>
    <source>
        <strain evidence="1">EP-1</strain>
        <tissue evidence="1">Whole</tissue>
    </source>
</reference>
<dbReference type="AlphaFoldDB" id="A0AAN8WYI9"/>
<name>A0AAN8WYI9_HALRR</name>